<feature type="region of interest" description="Disordered" evidence="1">
    <location>
        <begin position="162"/>
        <end position="210"/>
    </location>
</feature>
<feature type="chain" id="PRO_5038440613" description="SnoaL-like domain-containing protein" evidence="2">
    <location>
        <begin position="19"/>
        <end position="210"/>
    </location>
</feature>
<sequence length="210" mass="22104">MTTSTTAATSVTSATATAAPAATVAGTGTAGPAGTESAAAPTSPADPLTVLKGMYEAESRYLAAGGPGAASFDILARYFAHDVVLHQADSLPYGGTWHRHDGMARFFLAMSLAWERFDILDQRFLGVDGETVVVHSRIRARARATGRELEFPIVQTIEVRDGRIARDGRSTGTPPRSPRRAWSRPPPADGGAAGGGRRRGDGFRAGRRGR</sequence>
<name>M3BZX6_STRM1</name>
<evidence type="ECO:0000259" key="3">
    <source>
        <dbReference type="Pfam" id="PF12680"/>
    </source>
</evidence>
<dbReference type="Pfam" id="PF12680">
    <property type="entry name" value="SnoaL_2"/>
    <property type="match status" value="1"/>
</dbReference>
<protein>
    <recommendedName>
        <fullName evidence="3">SnoaL-like domain-containing protein</fullName>
    </recommendedName>
</protein>
<dbReference type="eggNOG" id="COG3631">
    <property type="taxonomic scope" value="Bacteria"/>
</dbReference>
<reference evidence="4 5" key="1">
    <citation type="journal article" date="2013" name="Genome Announc.">
        <title>Whole-Genome Shotgun Assembly and Analysis of the Genome of Streptomyces mobaraensis DSM 40847, a Strain for Industrial Production of Microbial Transglutaminase.</title>
        <authorList>
            <person name="Yang H."/>
            <person name="He T."/>
            <person name="Wu W."/>
            <person name="Zhu W."/>
            <person name="Lu B."/>
            <person name="Sun W."/>
        </authorList>
    </citation>
    <scope>NUCLEOTIDE SEQUENCE [LARGE SCALE GENOMIC DNA]</scope>
    <source>
        <strain evidence="4 5">DSM 40847</strain>
    </source>
</reference>
<evidence type="ECO:0000313" key="5">
    <source>
        <dbReference type="Proteomes" id="UP000011740"/>
    </source>
</evidence>
<dbReference type="PATRIC" id="fig|1223523.3.peg.5515"/>
<dbReference type="PANTHER" id="PTHR41252:SF1">
    <property type="entry name" value="BLR2505 PROTEIN"/>
    <property type="match status" value="1"/>
</dbReference>
<organism evidence="4 5">
    <name type="scientific">Streptomyces mobaraensis (strain ATCC 29032 / DSM 40847 / JCM 4168 / NBRC 13819 / NCIMB 11159 / IPCR 16-22)</name>
    <dbReference type="NCBI Taxonomy" id="1223523"/>
    <lineage>
        <taxon>Bacteria</taxon>
        <taxon>Bacillati</taxon>
        <taxon>Actinomycetota</taxon>
        <taxon>Actinomycetes</taxon>
        <taxon>Kitasatosporales</taxon>
        <taxon>Streptomycetaceae</taxon>
        <taxon>Streptomyces</taxon>
    </lineage>
</organism>
<dbReference type="InterPro" id="IPR037401">
    <property type="entry name" value="SnoaL-like"/>
</dbReference>
<gene>
    <name evidence="4" type="ORF">H340_27140</name>
</gene>
<feature type="domain" description="SnoaL-like" evidence="3">
    <location>
        <begin position="70"/>
        <end position="166"/>
    </location>
</feature>
<dbReference type="Gene3D" id="3.10.450.50">
    <property type="match status" value="1"/>
</dbReference>
<dbReference type="PANTHER" id="PTHR41252">
    <property type="entry name" value="BLR2505 PROTEIN"/>
    <property type="match status" value="1"/>
</dbReference>
<dbReference type="SUPFAM" id="SSF54427">
    <property type="entry name" value="NTF2-like"/>
    <property type="match status" value="1"/>
</dbReference>
<evidence type="ECO:0000256" key="2">
    <source>
        <dbReference type="SAM" id="SignalP"/>
    </source>
</evidence>
<dbReference type="InterPro" id="IPR032710">
    <property type="entry name" value="NTF2-like_dom_sf"/>
</dbReference>
<keyword evidence="2" id="KW-0732">Signal</keyword>
<dbReference type="AlphaFoldDB" id="M3BZX6"/>
<feature type="region of interest" description="Disordered" evidence="1">
    <location>
        <begin position="24"/>
        <end position="44"/>
    </location>
</feature>
<dbReference type="Proteomes" id="UP000011740">
    <property type="component" value="Unassembled WGS sequence"/>
</dbReference>
<evidence type="ECO:0000256" key="1">
    <source>
        <dbReference type="SAM" id="MobiDB-lite"/>
    </source>
</evidence>
<proteinExistence type="predicted"/>
<comment type="caution">
    <text evidence="4">The sequence shown here is derived from an EMBL/GenBank/DDBJ whole genome shotgun (WGS) entry which is preliminary data.</text>
</comment>
<accession>M3BZX6</accession>
<dbReference type="EMBL" id="AORZ01000129">
    <property type="protein sequence ID" value="EME97300.1"/>
    <property type="molecule type" value="Genomic_DNA"/>
</dbReference>
<feature type="signal peptide" evidence="2">
    <location>
        <begin position="1"/>
        <end position="18"/>
    </location>
</feature>
<dbReference type="STRING" id="1223523.H340_27140"/>
<evidence type="ECO:0000313" key="4">
    <source>
        <dbReference type="EMBL" id="EME97300.1"/>
    </source>
</evidence>